<organism evidence="5 6">
    <name type="scientific">Halopolyspora algeriensis</name>
    <dbReference type="NCBI Taxonomy" id="1500506"/>
    <lineage>
        <taxon>Bacteria</taxon>
        <taxon>Bacillati</taxon>
        <taxon>Actinomycetota</taxon>
        <taxon>Actinomycetes</taxon>
        <taxon>Actinomycetes incertae sedis</taxon>
        <taxon>Halopolyspora</taxon>
    </lineage>
</organism>
<dbReference type="GO" id="GO:0043720">
    <property type="term" value="F:3-keto-5-aminohexanoate cleavage activity"/>
    <property type="evidence" value="ECO:0007669"/>
    <property type="project" value="InterPro"/>
</dbReference>
<keyword evidence="3" id="KW-0479">Metal-binding</keyword>
<dbReference type="Proteomes" id="UP000253495">
    <property type="component" value="Unassembled WGS sequence"/>
</dbReference>
<comment type="cofactor">
    <cofactor evidence="1">
        <name>Zn(2+)</name>
        <dbReference type="ChEBI" id="CHEBI:29105"/>
    </cofactor>
</comment>
<proteinExistence type="predicted"/>
<evidence type="ECO:0000313" key="6">
    <source>
        <dbReference type="Proteomes" id="UP000253495"/>
    </source>
</evidence>
<dbReference type="Gene3D" id="3.20.20.70">
    <property type="entry name" value="Aldolase class I"/>
    <property type="match status" value="2"/>
</dbReference>
<dbReference type="Pfam" id="PF05853">
    <property type="entry name" value="BKACE"/>
    <property type="match status" value="1"/>
</dbReference>
<sequence>MTAPSSTSAARFGSHAGTVITVAPTGAHAKSEVAGLPVSAEEVAGAAADCERVGAAVLDLQPRHDTALPDVVAAVHARTGLIVRVAAYARSEALETLLDSGADVLTCPLDAPGDFVADLRAGARTRGLEVHYEARDLSHLATLRHLQGEDPVHAVLIFGGSNGMPGDIGTLSAALAELPQGATFSATGVGETSLPIMLATIAAGGHVRVGMADTLAYSDGVEVRDNTQLAARAAGVAKIAQRPPLPPAQAREALGLT</sequence>
<evidence type="ECO:0000313" key="5">
    <source>
        <dbReference type="EMBL" id="RCW47048.1"/>
    </source>
</evidence>
<evidence type="ECO:0000256" key="1">
    <source>
        <dbReference type="ARBA" id="ARBA00001947"/>
    </source>
</evidence>
<dbReference type="RefSeq" id="WP_114451255.1">
    <property type="nucleotide sequence ID" value="NZ_QPJC01000001.1"/>
</dbReference>
<keyword evidence="2" id="KW-0808">Transferase</keyword>
<dbReference type="OrthoDB" id="9063716at2"/>
<reference evidence="5 6" key="1">
    <citation type="submission" date="2018-07" db="EMBL/GenBank/DDBJ databases">
        <title>Genomic Encyclopedia of Type Strains, Phase III (KMG-III): the genomes of soil and plant-associated and newly described type strains.</title>
        <authorList>
            <person name="Whitman W."/>
        </authorList>
    </citation>
    <scope>NUCLEOTIDE SEQUENCE [LARGE SCALE GENOMIC DNA]</scope>
    <source>
        <strain evidence="5 6">CECT 8575</strain>
    </source>
</reference>
<comment type="caution">
    <text evidence="5">The sequence shown here is derived from an EMBL/GenBank/DDBJ whole genome shotgun (WGS) entry which is preliminary data.</text>
</comment>
<dbReference type="GO" id="GO:0046872">
    <property type="term" value="F:metal ion binding"/>
    <property type="evidence" value="ECO:0007669"/>
    <property type="project" value="UniProtKB-KW"/>
</dbReference>
<keyword evidence="6" id="KW-1185">Reference proteome</keyword>
<gene>
    <name evidence="5" type="ORF">DFQ14_101392</name>
</gene>
<evidence type="ECO:0000256" key="2">
    <source>
        <dbReference type="ARBA" id="ARBA00022679"/>
    </source>
</evidence>
<keyword evidence="4" id="KW-0862">Zinc</keyword>
<dbReference type="InterPro" id="IPR008567">
    <property type="entry name" value="BKACE"/>
</dbReference>
<dbReference type="EMBL" id="QPJC01000001">
    <property type="protein sequence ID" value="RCW47048.1"/>
    <property type="molecule type" value="Genomic_DNA"/>
</dbReference>
<accession>A0A368VXX1</accession>
<evidence type="ECO:0000256" key="3">
    <source>
        <dbReference type="ARBA" id="ARBA00022723"/>
    </source>
</evidence>
<dbReference type="InterPro" id="IPR013785">
    <property type="entry name" value="Aldolase_TIM"/>
</dbReference>
<dbReference type="PANTHER" id="PTHR37418">
    <property type="entry name" value="3-KETO-5-AMINOHEXANOATE CLEAVAGE ENZYME-RELATED"/>
    <property type="match status" value="1"/>
</dbReference>
<dbReference type="AlphaFoldDB" id="A0A368VXX1"/>
<dbReference type="PANTHER" id="PTHR37418:SF2">
    <property type="entry name" value="3-KETO-5-AMINOHEXANOATE CLEAVAGE ENZYME"/>
    <property type="match status" value="1"/>
</dbReference>
<protein>
    <submittedName>
        <fullName evidence="5">Uncharacterized protein (DUF849 family)</fullName>
    </submittedName>
</protein>
<evidence type="ECO:0000256" key="4">
    <source>
        <dbReference type="ARBA" id="ARBA00022833"/>
    </source>
</evidence>
<name>A0A368VXX1_9ACTN</name>